<dbReference type="GO" id="GO:0030286">
    <property type="term" value="C:dynein complex"/>
    <property type="evidence" value="ECO:0007669"/>
    <property type="project" value="UniProtKB-KW"/>
</dbReference>
<dbReference type="GO" id="GO:0042995">
    <property type="term" value="C:cell projection"/>
    <property type="evidence" value="ECO:0007669"/>
    <property type="project" value="UniProtKB-SubCell"/>
</dbReference>
<keyword evidence="7" id="KW-0206">Cytoskeleton</keyword>
<dbReference type="PANTHER" id="PTHR45703:SF1">
    <property type="entry name" value="DYNEINS HEAVY CHAIN"/>
    <property type="match status" value="1"/>
</dbReference>
<dbReference type="InterPro" id="IPR026983">
    <property type="entry name" value="DHC"/>
</dbReference>
<evidence type="ECO:0000256" key="1">
    <source>
        <dbReference type="ARBA" id="ARBA00004245"/>
    </source>
</evidence>
<dbReference type="GO" id="GO:0016020">
    <property type="term" value="C:membrane"/>
    <property type="evidence" value="ECO:0007669"/>
    <property type="project" value="InterPro"/>
</dbReference>
<dbReference type="GO" id="GO:0051959">
    <property type="term" value="F:dynein light intermediate chain binding"/>
    <property type="evidence" value="ECO:0007669"/>
    <property type="project" value="InterPro"/>
</dbReference>
<dbReference type="Proteomes" id="UP000271974">
    <property type="component" value="Unassembled WGS sequence"/>
</dbReference>
<keyword evidence="3" id="KW-0963">Cytoplasm</keyword>
<accession>A0A433SX72</accession>
<dbReference type="OrthoDB" id="406981at2759"/>
<dbReference type="GO" id="GO:0000166">
    <property type="term" value="F:nucleotide binding"/>
    <property type="evidence" value="ECO:0007669"/>
    <property type="project" value="UniProtKB-KW"/>
</dbReference>
<comment type="caution">
    <text evidence="11">The sequence shown here is derived from an EMBL/GenBank/DDBJ whole genome shotgun (WGS) entry which is preliminary data.</text>
</comment>
<keyword evidence="12" id="KW-1185">Reference proteome</keyword>
<dbReference type="InterPro" id="IPR042228">
    <property type="entry name" value="Dynein_linker_3"/>
</dbReference>
<organism evidence="11 12">
    <name type="scientific">Elysia chlorotica</name>
    <name type="common">Eastern emerald elysia</name>
    <name type="synonym">Sea slug</name>
    <dbReference type="NCBI Taxonomy" id="188477"/>
    <lineage>
        <taxon>Eukaryota</taxon>
        <taxon>Metazoa</taxon>
        <taxon>Spiralia</taxon>
        <taxon>Lophotrochozoa</taxon>
        <taxon>Mollusca</taxon>
        <taxon>Gastropoda</taxon>
        <taxon>Heterobranchia</taxon>
        <taxon>Euthyneura</taxon>
        <taxon>Panpulmonata</taxon>
        <taxon>Sacoglossa</taxon>
        <taxon>Placobranchoidea</taxon>
        <taxon>Plakobranchidae</taxon>
        <taxon>Elysia</taxon>
    </lineage>
</organism>
<dbReference type="InterPro" id="IPR027417">
    <property type="entry name" value="P-loop_NTPase"/>
</dbReference>
<evidence type="ECO:0000256" key="9">
    <source>
        <dbReference type="SAM" id="MobiDB-lite"/>
    </source>
</evidence>
<dbReference type="Gene3D" id="3.20.180.20">
    <property type="entry name" value="Dynein heavy chain, N-terminal domain 2"/>
    <property type="match status" value="1"/>
</dbReference>
<evidence type="ECO:0000313" key="11">
    <source>
        <dbReference type="EMBL" id="RUS73939.1"/>
    </source>
</evidence>
<dbReference type="FunFam" id="3.20.180.20:FF:000003">
    <property type="entry name" value="Dynein heavy chain 12, axonemal"/>
    <property type="match status" value="1"/>
</dbReference>
<sequence length="858" mass="99111">MNIKDSEKVGIAHAADDGSTTSLRPTSRSARTEARLVKIEIPKCGGELPSNIRLEWASVDEGHEGDLDFLLEFLYDEIRRRKRSRTFSGFSQAAKSSPEARTGEGRAIRYDRRPQLQTAGALLNTRVASTSSSRRYRHELETEQFSIYRTNLSSGKIALQLRSYLYLMNELKIFSSERHCGGDILSDNAKSFRKASQLIQGEMGHTTITWKFNTSLAPWLGGWWERLIKTTSSTKQGLRKSLGKKYRYITILREPVERFFSEWQHVHRGATWAGARLHCNGREATLEEVPFCFQGTDWTGVSFPEFVGCKSNLAFNRMTRMLSNLSKVNCYNRTGLDEGFVFRTMVESAKENLLDFAFFGILEEQAKSQFLFEHTLGIRFIKSLDQREDTHVAKLNMTKEMVDLVRRTNQQDIELYRFARELFHQRVVDMEKRLGYTVEEYFDVYRDAQNELDFVKLVSGWEGFFNEIEKVLLEDHIVKTMTMKGSPFIGPFEEEINQWDLMLHRMKAILDSWLRVQAAWLYLEPIFGSQDIRNQIPVEGKMFEEVDEHWRNIMLRSVENTKALIVVSQDAMLEKLQHSESMLDDIQKGLNNYLEKKRLFFPRFFFLSNDELLEILSETKDPLRVQPHLKKCFEGIECLTFTAQKVITAMESAEKERVEFARTIIPADAHGLVERWLQQVEEVMKLSLREVMGKAVNAYPSIEREQWVLQWPGQIVLAASQIHWTAEVTQVLLLLTEWTAIRYGGLRAYLARSNKQVEAIVAMVRGKLTKMARITLGALIVIDVHAETSKPDMFRIKDTSGKQCTSTIRRDSLESLTSLTSDQSEDHGQFSTQHMEAKICRSYKAAKIIQHNRNVPNR</sequence>
<keyword evidence="5" id="KW-0243">Dynein</keyword>
<reference evidence="11 12" key="1">
    <citation type="submission" date="2019-01" db="EMBL/GenBank/DDBJ databases">
        <title>A draft genome assembly of the solar-powered sea slug Elysia chlorotica.</title>
        <authorList>
            <person name="Cai H."/>
            <person name="Li Q."/>
            <person name="Fang X."/>
            <person name="Li J."/>
            <person name="Curtis N.E."/>
            <person name="Altenburger A."/>
            <person name="Shibata T."/>
            <person name="Feng M."/>
            <person name="Maeda T."/>
            <person name="Schwartz J.A."/>
            <person name="Shigenobu S."/>
            <person name="Lundholm N."/>
            <person name="Nishiyama T."/>
            <person name="Yang H."/>
            <person name="Hasebe M."/>
            <person name="Li S."/>
            <person name="Pierce S.K."/>
            <person name="Wang J."/>
        </authorList>
    </citation>
    <scope>NUCLEOTIDE SEQUENCE [LARGE SCALE GENOMIC DNA]</scope>
    <source>
        <strain evidence="11">EC2010</strain>
        <tissue evidence="11">Whole organism of an adult</tissue>
    </source>
</reference>
<evidence type="ECO:0000256" key="2">
    <source>
        <dbReference type="ARBA" id="ARBA00004316"/>
    </source>
</evidence>
<evidence type="ECO:0000256" key="7">
    <source>
        <dbReference type="ARBA" id="ARBA00023212"/>
    </source>
</evidence>
<dbReference type="GO" id="GO:0045505">
    <property type="term" value="F:dynein intermediate chain binding"/>
    <property type="evidence" value="ECO:0007669"/>
    <property type="project" value="InterPro"/>
</dbReference>
<protein>
    <recommendedName>
        <fullName evidence="10">Dynein heavy chain linker domain-containing protein</fullName>
    </recommendedName>
</protein>
<dbReference type="Gene3D" id="3.40.50.300">
    <property type="entry name" value="P-loop containing nucleotide triphosphate hydrolases"/>
    <property type="match status" value="1"/>
</dbReference>
<dbReference type="InterPro" id="IPR013602">
    <property type="entry name" value="Dynein_heavy_linker"/>
</dbReference>
<dbReference type="GO" id="GO:0007018">
    <property type="term" value="P:microtubule-based movement"/>
    <property type="evidence" value="ECO:0007669"/>
    <property type="project" value="InterPro"/>
</dbReference>
<proteinExistence type="predicted"/>
<evidence type="ECO:0000256" key="3">
    <source>
        <dbReference type="ARBA" id="ARBA00022490"/>
    </source>
</evidence>
<dbReference type="STRING" id="188477.A0A433SX72"/>
<name>A0A433SX72_ELYCH</name>
<dbReference type="Gene3D" id="1.20.58.1120">
    <property type="match status" value="1"/>
</dbReference>
<feature type="region of interest" description="Disordered" evidence="9">
    <location>
        <begin position="90"/>
        <end position="111"/>
    </location>
</feature>
<dbReference type="Gene3D" id="1.20.140.100">
    <property type="entry name" value="Dynein heavy chain, N-terminal domain 2"/>
    <property type="match status" value="1"/>
</dbReference>
<feature type="compositionally biased region" description="Polar residues" evidence="9">
    <location>
        <begin position="18"/>
        <end position="29"/>
    </location>
</feature>
<comment type="subcellular location">
    <subcellularLocation>
        <location evidence="2">Cell projection</location>
    </subcellularLocation>
    <subcellularLocation>
        <location evidence="1">Cytoplasm</location>
        <location evidence="1">Cytoskeleton</location>
    </subcellularLocation>
</comment>
<keyword evidence="4" id="KW-0547">Nucleotide-binding</keyword>
<dbReference type="InterPro" id="IPR005331">
    <property type="entry name" value="Sulfotransferase"/>
</dbReference>
<feature type="compositionally biased region" description="Basic and acidic residues" evidence="9">
    <location>
        <begin position="1"/>
        <end position="16"/>
    </location>
</feature>
<dbReference type="Pfam" id="PF08393">
    <property type="entry name" value="DHC_N2"/>
    <property type="match status" value="1"/>
</dbReference>
<keyword evidence="6" id="KW-0175">Coiled coil</keyword>
<evidence type="ECO:0000256" key="4">
    <source>
        <dbReference type="ARBA" id="ARBA00022741"/>
    </source>
</evidence>
<dbReference type="GO" id="GO:0008146">
    <property type="term" value="F:sulfotransferase activity"/>
    <property type="evidence" value="ECO:0007669"/>
    <property type="project" value="InterPro"/>
</dbReference>
<evidence type="ECO:0000256" key="6">
    <source>
        <dbReference type="ARBA" id="ARBA00023054"/>
    </source>
</evidence>
<evidence type="ECO:0000256" key="5">
    <source>
        <dbReference type="ARBA" id="ARBA00023017"/>
    </source>
</evidence>
<feature type="region of interest" description="Disordered" evidence="9">
    <location>
        <begin position="1"/>
        <end position="29"/>
    </location>
</feature>
<dbReference type="FunFam" id="1.20.140.100:FF:000004">
    <property type="entry name" value="Dynein axonemal heavy chain 6"/>
    <property type="match status" value="1"/>
</dbReference>
<dbReference type="Pfam" id="PF03567">
    <property type="entry name" value="Sulfotransfer_2"/>
    <property type="match status" value="1"/>
</dbReference>
<keyword evidence="8" id="KW-0966">Cell projection</keyword>
<dbReference type="EMBL" id="RQTK01000883">
    <property type="protein sequence ID" value="RUS73939.1"/>
    <property type="molecule type" value="Genomic_DNA"/>
</dbReference>
<feature type="compositionally biased region" description="Basic and acidic residues" evidence="9">
    <location>
        <begin position="101"/>
        <end position="111"/>
    </location>
</feature>
<feature type="domain" description="Dynein heavy chain linker" evidence="10">
    <location>
        <begin position="453"/>
        <end position="694"/>
    </location>
</feature>
<dbReference type="AlphaFoldDB" id="A0A433SX72"/>
<dbReference type="InterPro" id="IPR042222">
    <property type="entry name" value="Dynein_2_N"/>
</dbReference>
<dbReference type="PANTHER" id="PTHR45703">
    <property type="entry name" value="DYNEIN HEAVY CHAIN"/>
    <property type="match status" value="1"/>
</dbReference>
<evidence type="ECO:0000313" key="12">
    <source>
        <dbReference type="Proteomes" id="UP000271974"/>
    </source>
</evidence>
<evidence type="ECO:0000259" key="10">
    <source>
        <dbReference type="Pfam" id="PF08393"/>
    </source>
</evidence>
<evidence type="ECO:0000256" key="8">
    <source>
        <dbReference type="ARBA" id="ARBA00023273"/>
    </source>
</evidence>
<gene>
    <name evidence="11" type="ORF">EGW08_018296</name>
</gene>